<proteinExistence type="predicted"/>
<name>A0AAW1JEZ8_POPJA</name>
<dbReference type="AlphaFoldDB" id="A0AAW1JEZ8"/>
<feature type="signal peptide" evidence="1">
    <location>
        <begin position="1"/>
        <end position="23"/>
    </location>
</feature>
<comment type="caution">
    <text evidence="2">The sequence shown here is derived from an EMBL/GenBank/DDBJ whole genome shotgun (WGS) entry which is preliminary data.</text>
</comment>
<dbReference type="Proteomes" id="UP001458880">
    <property type="component" value="Unassembled WGS sequence"/>
</dbReference>
<evidence type="ECO:0000313" key="2">
    <source>
        <dbReference type="EMBL" id="KAK9701834.1"/>
    </source>
</evidence>
<evidence type="ECO:0008006" key="4">
    <source>
        <dbReference type="Google" id="ProtNLM"/>
    </source>
</evidence>
<gene>
    <name evidence="2" type="ORF">QE152_g30336</name>
</gene>
<reference evidence="2 3" key="1">
    <citation type="journal article" date="2024" name="BMC Genomics">
        <title>De novo assembly and annotation of Popillia japonica's genome with initial clues to its potential as an invasive pest.</title>
        <authorList>
            <person name="Cucini C."/>
            <person name="Boschi S."/>
            <person name="Funari R."/>
            <person name="Cardaioli E."/>
            <person name="Iannotti N."/>
            <person name="Marturano G."/>
            <person name="Paoli F."/>
            <person name="Bruttini M."/>
            <person name="Carapelli A."/>
            <person name="Frati F."/>
            <person name="Nardi F."/>
        </authorList>
    </citation>
    <scope>NUCLEOTIDE SEQUENCE [LARGE SCALE GENOMIC DNA]</scope>
    <source>
        <strain evidence="2">DMR45628</strain>
    </source>
</reference>
<evidence type="ECO:0000256" key="1">
    <source>
        <dbReference type="SAM" id="SignalP"/>
    </source>
</evidence>
<feature type="chain" id="PRO_5043676830" description="Secreted protein" evidence="1">
    <location>
        <begin position="24"/>
        <end position="77"/>
    </location>
</feature>
<keyword evidence="3" id="KW-1185">Reference proteome</keyword>
<sequence>MKCSIVKWFCLGMFFVVFGNILCIPIGQPEAAIEIMSQIPQWHCMRYRKFELVRRCRSYKNGLRRNNTRDGEVVEMA</sequence>
<evidence type="ECO:0000313" key="3">
    <source>
        <dbReference type="Proteomes" id="UP001458880"/>
    </source>
</evidence>
<keyword evidence="1" id="KW-0732">Signal</keyword>
<dbReference type="EMBL" id="JASPKY010000406">
    <property type="protein sequence ID" value="KAK9701834.1"/>
    <property type="molecule type" value="Genomic_DNA"/>
</dbReference>
<protein>
    <recommendedName>
        <fullName evidence="4">Secreted protein</fullName>
    </recommendedName>
</protein>
<accession>A0AAW1JEZ8</accession>
<organism evidence="2 3">
    <name type="scientific">Popillia japonica</name>
    <name type="common">Japanese beetle</name>
    <dbReference type="NCBI Taxonomy" id="7064"/>
    <lineage>
        <taxon>Eukaryota</taxon>
        <taxon>Metazoa</taxon>
        <taxon>Ecdysozoa</taxon>
        <taxon>Arthropoda</taxon>
        <taxon>Hexapoda</taxon>
        <taxon>Insecta</taxon>
        <taxon>Pterygota</taxon>
        <taxon>Neoptera</taxon>
        <taxon>Endopterygota</taxon>
        <taxon>Coleoptera</taxon>
        <taxon>Polyphaga</taxon>
        <taxon>Scarabaeiformia</taxon>
        <taxon>Scarabaeidae</taxon>
        <taxon>Rutelinae</taxon>
        <taxon>Popillia</taxon>
    </lineage>
</organism>